<dbReference type="AlphaFoldDB" id="A0AAD9PX67"/>
<evidence type="ECO:0008006" key="3">
    <source>
        <dbReference type="Google" id="ProtNLM"/>
    </source>
</evidence>
<organism evidence="1 2">
    <name type="scientific">Acropora cervicornis</name>
    <name type="common">Staghorn coral</name>
    <dbReference type="NCBI Taxonomy" id="6130"/>
    <lineage>
        <taxon>Eukaryota</taxon>
        <taxon>Metazoa</taxon>
        <taxon>Cnidaria</taxon>
        <taxon>Anthozoa</taxon>
        <taxon>Hexacorallia</taxon>
        <taxon>Scleractinia</taxon>
        <taxon>Astrocoeniina</taxon>
        <taxon>Acroporidae</taxon>
        <taxon>Acropora</taxon>
    </lineage>
</organism>
<dbReference type="PANTHER" id="PTHR33198:SF20">
    <property type="entry name" value="RETROTRANSPOSON GAG DOMAIN-CONTAINING PROTEIN"/>
    <property type="match status" value="1"/>
</dbReference>
<keyword evidence="2" id="KW-1185">Reference proteome</keyword>
<evidence type="ECO:0000313" key="1">
    <source>
        <dbReference type="EMBL" id="KAK2550618.1"/>
    </source>
</evidence>
<reference evidence="1" key="1">
    <citation type="journal article" date="2023" name="G3 (Bethesda)">
        <title>Whole genome assembly and annotation of the endangered Caribbean coral Acropora cervicornis.</title>
        <authorList>
            <person name="Selwyn J.D."/>
            <person name="Vollmer S.V."/>
        </authorList>
    </citation>
    <scope>NUCLEOTIDE SEQUENCE</scope>
    <source>
        <strain evidence="1">K2</strain>
    </source>
</reference>
<gene>
    <name evidence="1" type="ORF">P5673_028673</name>
</gene>
<dbReference type="PANTHER" id="PTHR33198">
    <property type="entry name" value="ANK_REP_REGION DOMAIN-CONTAINING PROTEIN-RELATED"/>
    <property type="match status" value="1"/>
</dbReference>
<dbReference type="Proteomes" id="UP001249851">
    <property type="component" value="Unassembled WGS sequence"/>
</dbReference>
<accession>A0AAD9PX67</accession>
<name>A0AAD9PX67_ACRCE</name>
<sequence length="357" mass="40725">MAAATSFASPQMDWDAPDPITAFARFKQKCQLMFSSALKDTNDEEKVSYILLWSGEKGLDIFNSWTFTKEVDKKKPANIFELFENQLEPKTSHRIHRYTLQGMRQEQCEPVDDLISRLKNLAAKCQFRDNAEVEDRVLDQLIWGSNNSDTQKSLISRDKSLTLAIAIEIARSHEATITKPVFKRSIHAIEDRGDHDDDEILTISTIQVDAMKDMRNSRHDPPEEAFVTLEIIQPEKKRKINLQCKVDTGAQSNVLPIRLLRIIAPGKFDDKGNLRPEALKKNGAVLSAYGGFIIKQLGTISMHPLQVQGEEDQLYFLRYGHFRASHSRSKSVHCTENSFPTVYTQQLQCSSSKFRHL</sequence>
<reference evidence="1" key="2">
    <citation type="journal article" date="2023" name="Science">
        <title>Genomic signatures of disease resistance in endangered staghorn corals.</title>
        <authorList>
            <person name="Vollmer S.V."/>
            <person name="Selwyn J.D."/>
            <person name="Despard B.A."/>
            <person name="Roesel C.L."/>
        </authorList>
    </citation>
    <scope>NUCLEOTIDE SEQUENCE</scope>
    <source>
        <strain evidence="1">K2</strain>
    </source>
</reference>
<dbReference type="EMBL" id="JARQWQ010000108">
    <property type="protein sequence ID" value="KAK2550618.1"/>
    <property type="molecule type" value="Genomic_DNA"/>
</dbReference>
<protein>
    <recommendedName>
        <fullName evidence="3">Peptidase A2 domain-containing protein</fullName>
    </recommendedName>
</protein>
<evidence type="ECO:0000313" key="2">
    <source>
        <dbReference type="Proteomes" id="UP001249851"/>
    </source>
</evidence>
<comment type="caution">
    <text evidence="1">The sequence shown here is derived from an EMBL/GenBank/DDBJ whole genome shotgun (WGS) entry which is preliminary data.</text>
</comment>
<proteinExistence type="predicted"/>